<keyword evidence="3" id="KW-1185">Reference proteome</keyword>
<dbReference type="InterPro" id="IPR035810">
    <property type="entry name" value="PEBP_euk"/>
</dbReference>
<dbReference type="HOGENOM" id="CLU_043994_7_0_1"/>
<dbReference type="PANTHER" id="PTHR11362:SF82">
    <property type="entry name" value="PHOSPHATIDYLETHANOLAMINE-BINDING PROTEIN 4"/>
    <property type="match status" value="1"/>
</dbReference>
<evidence type="ECO:0000313" key="3">
    <source>
        <dbReference type="Proteomes" id="UP000054466"/>
    </source>
</evidence>
<dbReference type="AlphaFoldDB" id="A0A0D2B8N5"/>
<evidence type="ECO:0000256" key="1">
    <source>
        <dbReference type="SAM" id="SignalP"/>
    </source>
</evidence>
<evidence type="ECO:0000313" key="2">
    <source>
        <dbReference type="EMBL" id="KIW33992.1"/>
    </source>
</evidence>
<feature type="chain" id="PRO_5002238909" description="YbhB/YbcL family Raf kinase inhibitor-like protein" evidence="1">
    <location>
        <begin position="23"/>
        <end position="195"/>
    </location>
</feature>
<dbReference type="PANTHER" id="PTHR11362">
    <property type="entry name" value="PHOSPHATIDYLETHANOLAMINE-BINDING PROTEIN"/>
    <property type="match status" value="1"/>
</dbReference>
<protein>
    <recommendedName>
        <fullName evidence="4">YbhB/YbcL family Raf kinase inhibitor-like protein</fullName>
    </recommendedName>
</protein>
<dbReference type="Gene3D" id="3.90.280.10">
    <property type="entry name" value="PEBP-like"/>
    <property type="match status" value="1"/>
</dbReference>
<dbReference type="GeneID" id="27339991"/>
<dbReference type="OrthoDB" id="2506647at2759"/>
<dbReference type="Pfam" id="PF01161">
    <property type="entry name" value="PBP"/>
    <property type="match status" value="1"/>
</dbReference>
<dbReference type="InterPro" id="IPR008914">
    <property type="entry name" value="PEBP"/>
</dbReference>
<name>A0A0D2B8N5_9EURO</name>
<gene>
    <name evidence="2" type="ORF">PV07_00797</name>
</gene>
<dbReference type="Proteomes" id="UP000054466">
    <property type="component" value="Unassembled WGS sequence"/>
</dbReference>
<dbReference type="SUPFAM" id="SSF49777">
    <property type="entry name" value="PEBP-like"/>
    <property type="match status" value="1"/>
</dbReference>
<dbReference type="VEuPathDB" id="FungiDB:PV07_00797"/>
<dbReference type="EMBL" id="KN847040">
    <property type="protein sequence ID" value="KIW33992.1"/>
    <property type="molecule type" value="Genomic_DNA"/>
</dbReference>
<keyword evidence="1" id="KW-0732">Signal</keyword>
<feature type="signal peptide" evidence="1">
    <location>
        <begin position="1"/>
        <end position="22"/>
    </location>
</feature>
<sequence length="195" mass="21053">MKLSTCSSLLALLVSHGRLACCQTPPGFSPSTNKALYASFDNLEITPGKHVPLADTAVSPSICFPGCGPPQDTHLVLMVDLDAPDGAANRSLSPLLHWLQQSIPARLPAISSNFSAPADTAVAPYYMPQPPPGSGPHRYVILAFDQPQKTFRLPANFTQFSNTYRFNFDVAKFAEEAKLTVAGATWFMTQNTTKV</sequence>
<reference evidence="2 3" key="1">
    <citation type="submission" date="2015-01" db="EMBL/GenBank/DDBJ databases">
        <title>The Genome Sequence of Cladophialophora immunda CBS83496.</title>
        <authorList>
            <consortium name="The Broad Institute Genomics Platform"/>
            <person name="Cuomo C."/>
            <person name="de Hoog S."/>
            <person name="Gorbushina A."/>
            <person name="Stielow B."/>
            <person name="Teixiera M."/>
            <person name="Abouelleil A."/>
            <person name="Chapman S.B."/>
            <person name="Priest M."/>
            <person name="Young S.K."/>
            <person name="Wortman J."/>
            <person name="Nusbaum C."/>
            <person name="Birren B."/>
        </authorList>
    </citation>
    <scope>NUCLEOTIDE SEQUENCE [LARGE SCALE GENOMIC DNA]</scope>
    <source>
        <strain evidence="2 3">CBS 83496</strain>
    </source>
</reference>
<accession>A0A0D2B8N5</accession>
<proteinExistence type="predicted"/>
<dbReference type="RefSeq" id="XP_016254208.1">
    <property type="nucleotide sequence ID" value="XM_016387280.1"/>
</dbReference>
<dbReference type="InterPro" id="IPR036610">
    <property type="entry name" value="PEBP-like_sf"/>
</dbReference>
<dbReference type="CDD" id="cd00866">
    <property type="entry name" value="PEBP_euk"/>
    <property type="match status" value="1"/>
</dbReference>
<organism evidence="2 3">
    <name type="scientific">Cladophialophora immunda</name>
    <dbReference type="NCBI Taxonomy" id="569365"/>
    <lineage>
        <taxon>Eukaryota</taxon>
        <taxon>Fungi</taxon>
        <taxon>Dikarya</taxon>
        <taxon>Ascomycota</taxon>
        <taxon>Pezizomycotina</taxon>
        <taxon>Eurotiomycetes</taxon>
        <taxon>Chaetothyriomycetidae</taxon>
        <taxon>Chaetothyriales</taxon>
        <taxon>Herpotrichiellaceae</taxon>
        <taxon>Cladophialophora</taxon>
    </lineage>
</organism>
<evidence type="ECO:0008006" key="4">
    <source>
        <dbReference type="Google" id="ProtNLM"/>
    </source>
</evidence>
<dbReference type="STRING" id="569365.A0A0D2B8N5"/>